<protein>
    <recommendedName>
        <fullName evidence="3">PE family protein</fullName>
    </recommendedName>
</protein>
<dbReference type="RefSeq" id="WP_348949500.1">
    <property type="nucleotide sequence ID" value="NZ_JBDZYD010000003.1"/>
</dbReference>
<organism evidence="1 2">
    <name type="scientific">Amycolatopsis melonis</name>
    <dbReference type="NCBI Taxonomy" id="3156488"/>
    <lineage>
        <taxon>Bacteria</taxon>
        <taxon>Bacillati</taxon>
        <taxon>Actinomycetota</taxon>
        <taxon>Actinomycetes</taxon>
        <taxon>Pseudonocardiales</taxon>
        <taxon>Pseudonocardiaceae</taxon>
        <taxon>Amycolatopsis</taxon>
    </lineage>
</organism>
<dbReference type="Proteomes" id="UP001440984">
    <property type="component" value="Unassembled WGS sequence"/>
</dbReference>
<name>A0ABV0LAW3_9PSEU</name>
<comment type="caution">
    <text evidence="1">The sequence shown here is derived from an EMBL/GenBank/DDBJ whole genome shotgun (WGS) entry which is preliminary data.</text>
</comment>
<dbReference type="EMBL" id="JBDZYD010000003">
    <property type="protein sequence ID" value="MEQ0559443.1"/>
    <property type="molecule type" value="Genomic_DNA"/>
</dbReference>
<sequence length="151" mass="16540">MSDFAREVTGAAGYRVPVADPSFKGIHAREMQLLQARLDQAAASSGSGGGFKLDVEQMRALLPQWQELRDTLDWLRQRATDLGYVVPPAADESSTTHNRAALTHAELYARSIEDQYNYAAAYVDSLTKAIAKYQHSDSSAGDVFTIMETGL</sequence>
<proteinExistence type="predicted"/>
<evidence type="ECO:0008006" key="3">
    <source>
        <dbReference type="Google" id="ProtNLM"/>
    </source>
</evidence>
<keyword evidence="2" id="KW-1185">Reference proteome</keyword>
<accession>A0ABV0LAW3</accession>
<reference evidence="1 2" key="1">
    <citation type="submission" date="2024-05" db="EMBL/GenBank/DDBJ databases">
        <authorList>
            <person name="Zhao H."/>
            <person name="Xu Y."/>
            <person name="Lin S."/>
            <person name="Spain J.C."/>
            <person name="Zhou N.-Y."/>
        </authorList>
    </citation>
    <scope>NUCLEOTIDE SEQUENCE [LARGE SCALE GENOMIC DNA]</scope>
    <source>
        <strain evidence="1 2">NEAU-NG30</strain>
    </source>
</reference>
<gene>
    <name evidence="1" type="ORF">ABJI51_10215</name>
</gene>
<evidence type="ECO:0000313" key="1">
    <source>
        <dbReference type="EMBL" id="MEQ0559443.1"/>
    </source>
</evidence>
<evidence type="ECO:0000313" key="2">
    <source>
        <dbReference type="Proteomes" id="UP001440984"/>
    </source>
</evidence>